<organism evidence="3 4">
    <name type="scientific">Chlamydomonas eustigma</name>
    <dbReference type="NCBI Taxonomy" id="1157962"/>
    <lineage>
        <taxon>Eukaryota</taxon>
        <taxon>Viridiplantae</taxon>
        <taxon>Chlorophyta</taxon>
        <taxon>core chlorophytes</taxon>
        <taxon>Chlorophyceae</taxon>
        <taxon>CS clade</taxon>
        <taxon>Chlamydomonadales</taxon>
        <taxon>Chlamydomonadaceae</taxon>
        <taxon>Chlamydomonas</taxon>
    </lineage>
</organism>
<dbReference type="PANTHER" id="PTHR47992">
    <property type="entry name" value="PROTEIN PHOSPHATASE"/>
    <property type="match status" value="1"/>
</dbReference>
<dbReference type="Pfam" id="PF00481">
    <property type="entry name" value="PP2C"/>
    <property type="match status" value="1"/>
</dbReference>
<dbReference type="PROSITE" id="PS51746">
    <property type="entry name" value="PPM_2"/>
    <property type="match status" value="1"/>
</dbReference>
<dbReference type="GO" id="GO:0004722">
    <property type="term" value="F:protein serine/threonine phosphatase activity"/>
    <property type="evidence" value="ECO:0007669"/>
    <property type="project" value="InterPro"/>
</dbReference>
<dbReference type="Proteomes" id="UP000232323">
    <property type="component" value="Unassembled WGS sequence"/>
</dbReference>
<evidence type="ECO:0000313" key="4">
    <source>
        <dbReference type="Proteomes" id="UP000232323"/>
    </source>
</evidence>
<keyword evidence="4" id="KW-1185">Reference proteome</keyword>
<dbReference type="SUPFAM" id="SSF81606">
    <property type="entry name" value="PP2C-like"/>
    <property type="match status" value="1"/>
</dbReference>
<dbReference type="OrthoDB" id="10264738at2759"/>
<reference evidence="3 4" key="1">
    <citation type="submission" date="2017-08" db="EMBL/GenBank/DDBJ databases">
        <title>Acidophilic green algal genome provides insights into adaptation to an acidic environment.</title>
        <authorList>
            <person name="Hirooka S."/>
            <person name="Hirose Y."/>
            <person name="Kanesaki Y."/>
            <person name="Higuchi S."/>
            <person name="Fujiwara T."/>
            <person name="Onuma R."/>
            <person name="Era A."/>
            <person name="Ohbayashi R."/>
            <person name="Uzuka A."/>
            <person name="Nozaki H."/>
            <person name="Yoshikawa H."/>
            <person name="Miyagishima S.Y."/>
        </authorList>
    </citation>
    <scope>NUCLEOTIDE SEQUENCE [LARGE SCALE GENOMIC DNA]</scope>
    <source>
        <strain evidence="3 4">NIES-2499</strain>
    </source>
</reference>
<dbReference type="InterPro" id="IPR036457">
    <property type="entry name" value="PPM-type-like_dom_sf"/>
</dbReference>
<protein>
    <recommendedName>
        <fullName evidence="2">PPM-type phosphatase domain-containing protein</fullName>
    </recommendedName>
</protein>
<proteinExistence type="predicted"/>
<dbReference type="SMART" id="SM00332">
    <property type="entry name" value="PP2Cc"/>
    <property type="match status" value="1"/>
</dbReference>
<sequence>MATVNSCMFSISHATSQCSVKGEDVLLTKSFDKGDIYVICDGHLGVDAANFVRDHIVEEMLSRWPSQLPNWRNRAEVESHAAALQKAVCEAFAQTEIQWLARRHIAGTTLTVVLISGNLVTSANVGDSAAVIDSGETILELTDSHRIQTHTQEKARLEASQCHIAQLGFHLEGPAKPRDPGIGPLRVWPGGLCVSRSIGDLLSGSEIVPLPHIKQVLLPEQGSRIILASDGLWDVLHHRKAVLLVRPLPTSEAASALLSCSAAAGAHKRLINDDTTIIVIDIMPSASSPHTRTSLTKVSTGTELQNPLSQDSPQESSAQSCWMSCFSSTALPEVISSRQASSRKASISSSVNVSSVFQKDLVVLADVDCLEAFPDIRAMVQQASWGLHSQEDLGPSCKLDFALPLPETMLSLGPPHSFTPHGSEVSTSSTLSALRDTKPHCSDNATVMYKDMRAQYSEKVGTMGGVDSYISGTEVKPVLGVADSASSYDKVR</sequence>
<evidence type="ECO:0000259" key="2">
    <source>
        <dbReference type="PROSITE" id="PS51746"/>
    </source>
</evidence>
<feature type="region of interest" description="Disordered" evidence="1">
    <location>
        <begin position="418"/>
        <end position="437"/>
    </location>
</feature>
<dbReference type="STRING" id="1157962.A0A250XP82"/>
<comment type="caution">
    <text evidence="3">The sequence shown here is derived from an EMBL/GenBank/DDBJ whole genome shotgun (WGS) entry which is preliminary data.</text>
</comment>
<dbReference type="InterPro" id="IPR001932">
    <property type="entry name" value="PPM-type_phosphatase-like_dom"/>
</dbReference>
<feature type="region of interest" description="Disordered" evidence="1">
    <location>
        <begin position="287"/>
        <end position="315"/>
    </location>
</feature>
<evidence type="ECO:0000313" key="3">
    <source>
        <dbReference type="EMBL" id="GAX84868.1"/>
    </source>
</evidence>
<feature type="domain" description="PPM-type phosphatase" evidence="2">
    <location>
        <begin position="5"/>
        <end position="282"/>
    </location>
</feature>
<dbReference type="CDD" id="cd00143">
    <property type="entry name" value="PP2Cc"/>
    <property type="match status" value="1"/>
</dbReference>
<name>A0A250XP82_9CHLO</name>
<gene>
    <name evidence="3" type="ORF">CEUSTIGMA_g12289.t1</name>
</gene>
<accession>A0A250XP82</accession>
<dbReference type="Gene3D" id="3.60.40.10">
    <property type="entry name" value="PPM-type phosphatase domain"/>
    <property type="match status" value="1"/>
</dbReference>
<dbReference type="EMBL" id="BEGY01000138">
    <property type="protein sequence ID" value="GAX84868.1"/>
    <property type="molecule type" value="Genomic_DNA"/>
</dbReference>
<dbReference type="AlphaFoldDB" id="A0A250XP82"/>
<dbReference type="InterPro" id="IPR015655">
    <property type="entry name" value="PP2C"/>
</dbReference>
<evidence type="ECO:0000256" key="1">
    <source>
        <dbReference type="SAM" id="MobiDB-lite"/>
    </source>
</evidence>